<dbReference type="CDD" id="cd02022">
    <property type="entry name" value="DPCK"/>
    <property type="match status" value="1"/>
</dbReference>
<dbReference type="GO" id="GO:0005524">
    <property type="term" value="F:ATP binding"/>
    <property type="evidence" value="ECO:0007669"/>
    <property type="project" value="UniProtKB-UniRule"/>
</dbReference>
<keyword evidence="8" id="KW-1185">Reference proteome</keyword>
<dbReference type="STRING" id="394221.Mmar10_2977"/>
<dbReference type="InterPro" id="IPR027417">
    <property type="entry name" value="P-loop_NTPase"/>
</dbReference>
<dbReference type="EMBL" id="CP000449">
    <property type="protein sequence ID" value="ABI67258.1"/>
    <property type="molecule type" value="Genomic_DNA"/>
</dbReference>
<comment type="pathway">
    <text evidence="5">Cofactor biosynthesis; coenzyme A biosynthesis; CoA from (R)-pantothenate: step 5/5.</text>
</comment>
<dbReference type="PANTHER" id="PTHR10695:SF46">
    <property type="entry name" value="BIFUNCTIONAL COENZYME A SYNTHASE-RELATED"/>
    <property type="match status" value="1"/>
</dbReference>
<dbReference type="InterPro" id="IPR001977">
    <property type="entry name" value="Depp_CoAkinase"/>
</dbReference>
<evidence type="ECO:0000256" key="2">
    <source>
        <dbReference type="ARBA" id="ARBA00022741"/>
    </source>
</evidence>
<evidence type="ECO:0000256" key="1">
    <source>
        <dbReference type="ARBA" id="ARBA00009018"/>
    </source>
</evidence>
<dbReference type="Pfam" id="PF01121">
    <property type="entry name" value="CoaE"/>
    <property type="match status" value="1"/>
</dbReference>
<dbReference type="HAMAP" id="MF_00376">
    <property type="entry name" value="Dephospho_CoA_kinase"/>
    <property type="match status" value="1"/>
</dbReference>
<dbReference type="GO" id="GO:0005737">
    <property type="term" value="C:cytoplasm"/>
    <property type="evidence" value="ECO:0007669"/>
    <property type="project" value="UniProtKB-SubCell"/>
</dbReference>
<dbReference type="PROSITE" id="PS51219">
    <property type="entry name" value="DPCK"/>
    <property type="match status" value="1"/>
</dbReference>
<comment type="subcellular location">
    <subcellularLocation>
        <location evidence="5">Cytoplasm</location>
    </subcellularLocation>
</comment>
<evidence type="ECO:0000256" key="5">
    <source>
        <dbReference type="HAMAP-Rule" id="MF_00376"/>
    </source>
</evidence>
<dbReference type="Proteomes" id="UP000001964">
    <property type="component" value="Chromosome"/>
</dbReference>
<dbReference type="GO" id="GO:0015937">
    <property type="term" value="P:coenzyme A biosynthetic process"/>
    <property type="evidence" value="ECO:0007669"/>
    <property type="project" value="UniProtKB-UniRule"/>
</dbReference>
<dbReference type="SUPFAM" id="SSF52540">
    <property type="entry name" value="P-loop containing nucleoside triphosphate hydrolases"/>
    <property type="match status" value="1"/>
</dbReference>
<keyword evidence="3 5" id="KW-0067">ATP-binding</keyword>
<comment type="catalytic activity">
    <reaction evidence="5">
        <text>3'-dephospho-CoA + ATP = ADP + CoA + H(+)</text>
        <dbReference type="Rhea" id="RHEA:18245"/>
        <dbReference type="ChEBI" id="CHEBI:15378"/>
        <dbReference type="ChEBI" id="CHEBI:30616"/>
        <dbReference type="ChEBI" id="CHEBI:57287"/>
        <dbReference type="ChEBI" id="CHEBI:57328"/>
        <dbReference type="ChEBI" id="CHEBI:456216"/>
        <dbReference type="EC" id="2.7.1.24"/>
    </reaction>
</comment>
<keyword evidence="2 5" id="KW-0547">Nucleotide-binding</keyword>
<dbReference type="NCBIfam" id="TIGR00152">
    <property type="entry name" value="dephospho-CoA kinase"/>
    <property type="match status" value="1"/>
</dbReference>
<dbReference type="OrthoDB" id="9812943at2"/>
<keyword evidence="5 7" id="KW-0808">Transferase</keyword>
<protein>
    <recommendedName>
        <fullName evidence="5 6">Dephospho-CoA kinase</fullName>
        <ecNumber evidence="5 6">2.7.1.24</ecNumber>
    </recommendedName>
    <alternativeName>
        <fullName evidence="5">Dephosphocoenzyme A kinase</fullName>
    </alternativeName>
</protein>
<accession>Q0AKD5</accession>
<sequence length="200" mass="21082">MLRVGLTGSIGMGKSATAKLLREAGVPVFDSDATVHKLYAPGGAAVEPVGKAFPGVVVDGAIDRRRLSEALSANPDGFARLEEIVHPLVSAARETFVATQAEAGHDIVVFDVPLLFETGGDRHVDTIIVVHAPDDVRRARVLQRPGMTAAKLDAIIARQMDDSSKLARADHVIETSGGLADAGRQVDAIIKKLRARAGHS</sequence>
<evidence type="ECO:0000256" key="3">
    <source>
        <dbReference type="ARBA" id="ARBA00022840"/>
    </source>
</evidence>
<dbReference type="GO" id="GO:0004140">
    <property type="term" value="F:dephospho-CoA kinase activity"/>
    <property type="evidence" value="ECO:0007669"/>
    <property type="project" value="UniProtKB-UniRule"/>
</dbReference>
<evidence type="ECO:0000256" key="4">
    <source>
        <dbReference type="ARBA" id="ARBA00022993"/>
    </source>
</evidence>
<dbReference type="EC" id="2.7.1.24" evidence="5 6"/>
<evidence type="ECO:0000313" key="8">
    <source>
        <dbReference type="Proteomes" id="UP000001964"/>
    </source>
</evidence>
<dbReference type="eggNOG" id="COG0237">
    <property type="taxonomic scope" value="Bacteria"/>
</dbReference>
<dbReference type="KEGG" id="mmr:Mmar10_2977"/>
<proteinExistence type="inferred from homology"/>
<comment type="similarity">
    <text evidence="1 5">Belongs to the CoaE family.</text>
</comment>
<evidence type="ECO:0000313" key="7">
    <source>
        <dbReference type="EMBL" id="ABI67258.1"/>
    </source>
</evidence>
<feature type="binding site" evidence="5">
    <location>
        <begin position="11"/>
        <end position="16"/>
    </location>
    <ligand>
        <name>ATP</name>
        <dbReference type="ChEBI" id="CHEBI:30616"/>
    </ligand>
</feature>
<dbReference type="UniPathway" id="UPA00241">
    <property type="reaction ID" value="UER00356"/>
</dbReference>
<keyword evidence="4 5" id="KW-0173">Coenzyme A biosynthesis</keyword>
<dbReference type="Gene3D" id="3.40.50.300">
    <property type="entry name" value="P-loop containing nucleotide triphosphate hydrolases"/>
    <property type="match status" value="1"/>
</dbReference>
<organism evidence="7 8">
    <name type="scientific">Maricaulis maris (strain MCS10)</name>
    <name type="common">Caulobacter maris</name>
    <dbReference type="NCBI Taxonomy" id="394221"/>
    <lineage>
        <taxon>Bacteria</taxon>
        <taxon>Pseudomonadati</taxon>
        <taxon>Pseudomonadota</taxon>
        <taxon>Alphaproteobacteria</taxon>
        <taxon>Maricaulales</taxon>
        <taxon>Maricaulaceae</taxon>
        <taxon>Maricaulis</taxon>
    </lineage>
</organism>
<comment type="function">
    <text evidence="5">Catalyzes the phosphorylation of the 3'-hydroxyl group of dephosphocoenzyme A to form coenzyme A.</text>
</comment>
<keyword evidence="5 7" id="KW-0418">Kinase</keyword>
<dbReference type="RefSeq" id="WP_011644902.1">
    <property type="nucleotide sequence ID" value="NC_008347.1"/>
</dbReference>
<name>Q0AKD5_MARMM</name>
<dbReference type="HOGENOM" id="CLU_057180_3_0_5"/>
<dbReference type="PANTHER" id="PTHR10695">
    <property type="entry name" value="DEPHOSPHO-COA KINASE-RELATED"/>
    <property type="match status" value="1"/>
</dbReference>
<gene>
    <name evidence="5" type="primary">coaE</name>
    <name evidence="7" type="ordered locus">Mmar10_2977</name>
</gene>
<evidence type="ECO:0000256" key="6">
    <source>
        <dbReference type="NCBIfam" id="TIGR00152"/>
    </source>
</evidence>
<dbReference type="AlphaFoldDB" id="Q0AKD5"/>
<keyword evidence="5" id="KW-0963">Cytoplasm</keyword>
<reference evidence="7 8" key="1">
    <citation type="submission" date="2006-08" db="EMBL/GenBank/DDBJ databases">
        <title>Complete sequence of Maricaulis maris MCS10.</title>
        <authorList>
            <consortium name="US DOE Joint Genome Institute"/>
            <person name="Copeland A."/>
            <person name="Lucas S."/>
            <person name="Lapidus A."/>
            <person name="Barry K."/>
            <person name="Detter J.C."/>
            <person name="Glavina del Rio T."/>
            <person name="Hammon N."/>
            <person name="Israni S."/>
            <person name="Dalin E."/>
            <person name="Tice H."/>
            <person name="Pitluck S."/>
            <person name="Saunders E."/>
            <person name="Brettin T."/>
            <person name="Bruce D."/>
            <person name="Han C."/>
            <person name="Tapia R."/>
            <person name="Gilna P."/>
            <person name="Schmutz J."/>
            <person name="Larimer F."/>
            <person name="Land M."/>
            <person name="Hauser L."/>
            <person name="Kyrpides N."/>
            <person name="Mikhailova N."/>
            <person name="Viollier P."/>
            <person name="Stephens C."/>
            <person name="Richardson P."/>
        </authorList>
    </citation>
    <scope>NUCLEOTIDE SEQUENCE [LARGE SCALE GENOMIC DNA]</scope>
    <source>
        <strain evidence="7 8">MCS10</strain>
    </source>
</reference>